<organism evidence="1 2">
    <name type="scientific">Periweissella cryptocerci</name>
    <dbReference type="NCBI Taxonomy" id="2506420"/>
    <lineage>
        <taxon>Bacteria</taxon>
        <taxon>Bacillati</taxon>
        <taxon>Bacillota</taxon>
        <taxon>Bacilli</taxon>
        <taxon>Lactobacillales</taxon>
        <taxon>Lactobacillaceae</taxon>
        <taxon>Periweissella</taxon>
    </lineage>
</organism>
<accession>A0A4P6YRG8</accession>
<dbReference type="Proteomes" id="UP000292886">
    <property type="component" value="Chromosome"/>
</dbReference>
<evidence type="ECO:0000313" key="2">
    <source>
        <dbReference type="Proteomes" id="UP000292886"/>
    </source>
</evidence>
<sequence>MKESYDSTKIIDELDADLKEFGDEAVWAIYGKDENQQFIVDYVPVKLDDPDVELDVVIKHKYYVSQLQKNEKLEQMMASDLLQKLVRQDEGQ</sequence>
<dbReference type="OrthoDB" id="9798100at2"/>
<dbReference type="AlphaFoldDB" id="A0A4P6YRG8"/>
<dbReference type="KEGG" id="wei:EQG49_01560"/>
<proteinExistence type="predicted"/>
<dbReference type="RefSeq" id="WP_133362317.1">
    <property type="nucleotide sequence ID" value="NZ_CP037940.1"/>
</dbReference>
<protein>
    <submittedName>
        <fullName evidence="1">Uncharacterized protein</fullName>
    </submittedName>
</protein>
<evidence type="ECO:0000313" key="1">
    <source>
        <dbReference type="EMBL" id="QBO35237.1"/>
    </source>
</evidence>
<reference evidence="2" key="1">
    <citation type="submission" date="2019-03" db="EMBL/GenBank/DDBJ databases">
        <title>Weissella sp. 26KH-42 Genome sequencing.</title>
        <authorList>
            <person name="Heo J."/>
            <person name="Kim S.-J."/>
            <person name="Kim J.-S."/>
            <person name="Hong S.-B."/>
            <person name="Kwon S.-W."/>
        </authorList>
    </citation>
    <scope>NUCLEOTIDE SEQUENCE [LARGE SCALE GENOMIC DNA]</scope>
    <source>
        <strain evidence="2">26KH-42</strain>
    </source>
</reference>
<dbReference type="EMBL" id="CP037940">
    <property type="protein sequence ID" value="QBO35237.1"/>
    <property type="molecule type" value="Genomic_DNA"/>
</dbReference>
<keyword evidence="2" id="KW-1185">Reference proteome</keyword>
<gene>
    <name evidence="1" type="ORF">EQG49_01560</name>
</gene>
<name>A0A4P6YRG8_9LACO</name>